<gene>
    <name evidence="1" type="ORF">E3N88_45966</name>
</gene>
<dbReference type="InterPro" id="IPR007541">
    <property type="entry name" value="Uncharacterised_BSP"/>
</dbReference>
<comment type="caution">
    <text evidence="1">The sequence shown here is derived from an EMBL/GenBank/DDBJ whole genome shotgun (WGS) entry which is preliminary data.</text>
</comment>
<dbReference type="OrthoDB" id="1924946at2759"/>
<dbReference type="AlphaFoldDB" id="A0A5N6L7K2"/>
<evidence type="ECO:0000313" key="1">
    <source>
        <dbReference type="EMBL" id="KAC9333158.1"/>
    </source>
</evidence>
<name>A0A5N6L7K2_9ASTR</name>
<protein>
    <submittedName>
        <fullName evidence="1">Uncharacterized protein</fullName>
    </submittedName>
</protein>
<dbReference type="PANTHER" id="PTHR33321">
    <property type="match status" value="1"/>
</dbReference>
<evidence type="ECO:0000313" key="2">
    <source>
        <dbReference type="Proteomes" id="UP000326396"/>
    </source>
</evidence>
<dbReference type="PANTHER" id="PTHR33321:SF3">
    <property type="entry name" value="OS05G0582000 PROTEIN"/>
    <property type="match status" value="1"/>
</dbReference>
<dbReference type="EMBL" id="SZYD01002619">
    <property type="protein sequence ID" value="KAC9333158.1"/>
    <property type="molecule type" value="Genomic_DNA"/>
</dbReference>
<organism evidence="1 2">
    <name type="scientific">Mikania micrantha</name>
    <name type="common">bitter vine</name>
    <dbReference type="NCBI Taxonomy" id="192012"/>
    <lineage>
        <taxon>Eukaryota</taxon>
        <taxon>Viridiplantae</taxon>
        <taxon>Streptophyta</taxon>
        <taxon>Embryophyta</taxon>
        <taxon>Tracheophyta</taxon>
        <taxon>Spermatophyta</taxon>
        <taxon>Magnoliopsida</taxon>
        <taxon>eudicotyledons</taxon>
        <taxon>Gunneridae</taxon>
        <taxon>Pentapetalae</taxon>
        <taxon>asterids</taxon>
        <taxon>campanulids</taxon>
        <taxon>Asterales</taxon>
        <taxon>Asteraceae</taxon>
        <taxon>Asteroideae</taxon>
        <taxon>Heliantheae alliance</taxon>
        <taxon>Eupatorieae</taxon>
        <taxon>Mikania</taxon>
    </lineage>
</organism>
<dbReference type="Pfam" id="PF04450">
    <property type="entry name" value="BSP"/>
    <property type="match status" value="1"/>
</dbReference>
<sequence length="314" mass="34818">MDPFPYPFHRSLLDHTTTVTGATATTTTTTTASTYTVHAPKPVHPNTIPDVILGLIMISFISTTAIWANHEASKGFSITIINEAGKHSLAGKRFSVFYESNDKATRTVINTSRFIEHLLYPNQDFQPQKKQIHSVTLKLAAQTFPAIVSVESQKAHEYMIILSASLMESSYKNDAFVLAVLQGMARVWLWDGEGSTPAVVLNGLVEYISTLAGFRSTEIWNSSDGATMSPEKDEICWKVEDPRKVAGFLRFHDQRMQPGGGGGYGGGEVVRRLNDGMRDGWHDMMMDDALGMEGQHACESYDILTRHHYRSSSI</sequence>
<accession>A0A5N6L7K2</accession>
<proteinExistence type="predicted"/>
<reference evidence="1 2" key="1">
    <citation type="submission" date="2019-05" db="EMBL/GenBank/DDBJ databases">
        <title>Mikania micrantha, genome provides insights into the molecular mechanism of rapid growth.</title>
        <authorList>
            <person name="Liu B."/>
        </authorList>
    </citation>
    <scope>NUCLEOTIDE SEQUENCE [LARGE SCALE GENOMIC DNA]</scope>
    <source>
        <strain evidence="1">NLD-2019</strain>
        <tissue evidence="1">Leaf</tissue>
    </source>
</reference>
<keyword evidence="2" id="KW-1185">Reference proteome</keyword>
<dbReference type="Proteomes" id="UP000326396">
    <property type="component" value="Unassembled WGS sequence"/>
</dbReference>